<name>A0A2S6HLE5_9GAMM</name>
<feature type="transmembrane region" description="Helical" evidence="1">
    <location>
        <begin position="47"/>
        <end position="65"/>
    </location>
</feature>
<keyword evidence="1" id="KW-0472">Membrane</keyword>
<feature type="transmembrane region" description="Helical" evidence="1">
    <location>
        <begin position="135"/>
        <end position="157"/>
    </location>
</feature>
<keyword evidence="1" id="KW-1133">Transmembrane helix</keyword>
<keyword evidence="1" id="KW-0812">Transmembrane</keyword>
<dbReference type="EMBL" id="PTIZ01000001">
    <property type="protein sequence ID" value="PPK78315.1"/>
    <property type="molecule type" value="Genomic_DNA"/>
</dbReference>
<dbReference type="GO" id="GO:0080120">
    <property type="term" value="P:CAAX-box protein maturation"/>
    <property type="evidence" value="ECO:0007669"/>
    <property type="project" value="UniProtKB-ARBA"/>
</dbReference>
<gene>
    <name evidence="3" type="ORF">B0F87_101697</name>
</gene>
<dbReference type="InterPro" id="IPR052710">
    <property type="entry name" value="CAAX_protease"/>
</dbReference>
<feature type="domain" description="CAAX prenyl protease 2/Lysostaphin resistance protein A-like" evidence="2">
    <location>
        <begin position="93"/>
        <end position="182"/>
    </location>
</feature>
<accession>A0A2S6HLE5</accession>
<feature type="transmembrane region" description="Helical" evidence="1">
    <location>
        <begin position="169"/>
        <end position="191"/>
    </location>
</feature>
<dbReference type="InterPro" id="IPR003675">
    <property type="entry name" value="Rce1/LyrA-like_dom"/>
</dbReference>
<sequence length="201" mass="22231">MDKHPTNHDGFFKKACAFEAALILVAVFLGWLADIDPFADLHFSESAIAYGVIGTIPLFLLFLTLEQMQTESLLKIKNMLFETLGSNLHRYHWTDLLILASIAGLSEELLFRGVIQPWMESSWGLTAGLVGSNIIFGLAHAVTPLYAVLAALVGIYLGLSMDYGGDRNLLLPIVIHGLYDFLAFIALLRAYRASRLTDSKE</sequence>
<dbReference type="PANTHER" id="PTHR36435">
    <property type="entry name" value="SLR1288 PROTEIN"/>
    <property type="match status" value="1"/>
</dbReference>
<dbReference type="Pfam" id="PF02517">
    <property type="entry name" value="Rce1-like"/>
    <property type="match status" value="1"/>
</dbReference>
<evidence type="ECO:0000256" key="1">
    <source>
        <dbReference type="SAM" id="Phobius"/>
    </source>
</evidence>
<evidence type="ECO:0000313" key="4">
    <source>
        <dbReference type="Proteomes" id="UP000240010"/>
    </source>
</evidence>
<organism evidence="3 4">
    <name type="scientific">Methylobacter tundripaludum</name>
    <dbReference type="NCBI Taxonomy" id="173365"/>
    <lineage>
        <taxon>Bacteria</taxon>
        <taxon>Pseudomonadati</taxon>
        <taxon>Pseudomonadota</taxon>
        <taxon>Gammaproteobacteria</taxon>
        <taxon>Methylococcales</taxon>
        <taxon>Methylococcaceae</taxon>
        <taxon>Methylobacter</taxon>
    </lineage>
</organism>
<comment type="caution">
    <text evidence="3">The sequence shown here is derived from an EMBL/GenBank/DDBJ whole genome shotgun (WGS) entry which is preliminary data.</text>
</comment>
<dbReference type="PANTHER" id="PTHR36435:SF1">
    <property type="entry name" value="CAAX AMINO TERMINAL PROTEASE FAMILY PROTEIN"/>
    <property type="match status" value="1"/>
</dbReference>
<proteinExistence type="predicted"/>
<reference evidence="3 4" key="1">
    <citation type="submission" date="2018-02" db="EMBL/GenBank/DDBJ databases">
        <title>Subsurface microbial communities from deep shales in Ohio and West Virginia, USA.</title>
        <authorList>
            <person name="Wrighton K."/>
        </authorList>
    </citation>
    <scope>NUCLEOTIDE SEQUENCE [LARGE SCALE GENOMIC DNA]</scope>
    <source>
        <strain evidence="3 4">OWC-DMM</strain>
    </source>
</reference>
<dbReference type="GO" id="GO:0004175">
    <property type="term" value="F:endopeptidase activity"/>
    <property type="evidence" value="ECO:0007669"/>
    <property type="project" value="UniProtKB-ARBA"/>
</dbReference>
<protein>
    <recommendedName>
        <fullName evidence="2">CAAX prenyl protease 2/Lysostaphin resistance protein A-like domain-containing protein</fullName>
    </recommendedName>
</protein>
<feature type="transmembrane region" description="Helical" evidence="1">
    <location>
        <begin position="12"/>
        <end position="32"/>
    </location>
</feature>
<evidence type="ECO:0000259" key="2">
    <source>
        <dbReference type="Pfam" id="PF02517"/>
    </source>
</evidence>
<evidence type="ECO:0000313" key="3">
    <source>
        <dbReference type="EMBL" id="PPK78315.1"/>
    </source>
</evidence>
<dbReference type="AlphaFoldDB" id="A0A2S6HLE5"/>
<dbReference type="RefSeq" id="WP_104427639.1">
    <property type="nucleotide sequence ID" value="NZ_PTIZ01000001.1"/>
</dbReference>
<dbReference type="Proteomes" id="UP000240010">
    <property type="component" value="Unassembled WGS sequence"/>
</dbReference>